<dbReference type="GeneID" id="78822729"/>
<dbReference type="InterPro" id="IPR007807">
    <property type="entry name" value="TcmA/NAT10_helicase"/>
</dbReference>
<dbReference type="InterPro" id="IPR027417">
    <property type="entry name" value="P-loop_NTPase"/>
</dbReference>
<feature type="domain" description="TcmA/NAT10 helicase" evidence="14">
    <location>
        <begin position="225"/>
        <end position="400"/>
    </location>
</feature>
<comment type="catalytic activity">
    <reaction evidence="11">
        <text>a cytidine in mRNA + acetyl-CoA + ATP + H2O = an N(4)-acetylcytidine in mRNA + ADP + phosphate + CoA + H(+)</text>
        <dbReference type="Rhea" id="RHEA:58480"/>
        <dbReference type="Rhea" id="RHEA-COMP:15145"/>
        <dbReference type="Rhea" id="RHEA-COMP:15146"/>
        <dbReference type="ChEBI" id="CHEBI:15377"/>
        <dbReference type="ChEBI" id="CHEBI:15378"/>
        <dbReference type="ChEBI" id="CHEBI:30616"/>
        <dbReference type="ChEBI" id="CHEBI:43474"/>
        <dbReference type="ChEBI" id="CHEBI:57287"/>
        <dbReference type="ChEBI" id="CHEBI:57288"/>
        <dbReference type="ChEBI" id="CHEBI:74900"/>
        <dbReference type="ChEBI" id="CHEBI:82748"/>
        <dbReference type="ChEBI" id="CHEBI:456216"/>
    </reaction>
</comment>
<feature type="domain" description="TmcA/NAT10 N-terminal" evidence="15">
    <location>
        <begin position="8"/>
        <end position="159"/>
    </location>
</feature>
<evidence type="ECO:0000256" key="5">
    <source>
        <dbReference type="ARBA" id="ARBA00022741"/>
    </source>
</evidence>
<evidence type="ECO:0000256" key="1">
    <source>
        <dbReference type="ARBA" id="ARBA00022490"/>
    </source>
</evidence>
<dbReference type="GO" id="GO:0002101">
    <property type="term" value="P:tRNA wobble cytosine modification"/>
    <property type="evidence" value="ECO:0007669"/>
    <property type="project" value="UniProtKB-UniRule"/>
</dbReference>
<dbReference type="PANTHER" id="PTHR10925:SF5">
    <property type="entry name" value="RNA CYTIDINE ACETYLTRANSFERASE"/>
    <property type="match status" value="1"/>
</dbReference>
<dbReference type="Gene3D" id="3.40.50.11040">
    <property type="match status" value="1"/>
</dbReference>
<evidence type="ECO:0000256" key="12">
    <source>
        <dbReference type="HAMAP-Rule" id="MF_01886"/>
    </source>
</evidence>
<feature type="binding site" evidence="12">
    <location>
        <position position="579"/>
    </location>
    <ligand>
        <name>acetyl-CoA</name>
        <dbReference type="ChEBI" id="CHEBI:57288"/>
    </ligand>
</feature>
<evidence type="ECO:0000256" key="10">
    <source>
        <dbReference type="ARBA" id="ARBA00049889"/>
    </source>
</evidence>
<proteinExistence type="inferred from homology"/>
<name>A0ABD5YDJ3_9EURY</name>
<reference evidence="17 18" key="1">
    <citation type="journal article" date="2019" name="Int. J. Syst. Evol. Microbiol.">
        <title>The Global Catalogue of Microorganisms (GCM) 10K type strain sequencing project: providing services to taxonomists for standard genome sequencing and annotation.</title>
        <authorList>
            <consortium name="The Broad Institute Genomics Platform"/>
            <consortium name="The Broad Institute Genome Sequencing Center for Infectious Disease"/>
            <person name="Wu L."/>
            <person name="Ma J."/>
        </authorList>
    </citation>
    <scope>NUCLEOTIDE SEQUENCE [LARGE SCALE GENOMIC DNA]</scope>
    <source>
        <strain evidence="17 18">XZYJT29</strain>
    </source>
</reference>
<dbReference type="GO" id="GO:0051391">
    <property type="term" value="P:tRNA acetylation"/>
    <property type="evidence" value="ECO:0007669"/>
    <property type="project" value="UniProtKB-UniRule"/>
</dbReference>
<evidence type="ECO:0000256" key="4">
    <source>
        <dbReference type="ARBA" id="ARBA00022694"/>
    </source>
</evidence>
<comment type="subcellular location">
    <subcellularLocation>
        <location evidence="12">Cytoplasm</location>
    </subcellularLocation>
</comment>
<keyword evidence="4 12" id="KW-0819">tRNA processing</keyword>
<dbReference type="SUPFAM" id="SSF52540">
    <property type="entry name" value="P-loop containing nucleoside triphosphate hydrolases"/>
    <property type="match status" value="1"/>
</dbReference>
<dbReference type="Proteomes" id="UP001596432">
    <property type="component" value="Unassembled WGS sequence"/>
</dbReference>
<dbReference type="EMBL" id="JBHTAS010000001">
    <property type="protein sequence ID" value="MFC7142389.1"/>
    <property type="molecule type" value="Genomic_DNA"/>
</dbReference>
<feature type="domain" description="N-acetyltransferase" evidence="16">
    <location>
        <begin position="449"/>
        <end position="559"/>
    </location>
</feature>
<dbReference type="GO" id="GO:0005737">
    <property type="term" value="C:cytoplasm"/>
    <property type="evidence" value="ECO:0007669"/>
    <property type="project" value="UniProtKB-SubCell"/>
</dbReference>
<evidence type="ECO:0000313" key="18">
    <source>
        <dbReference type="Proteomes" id="UP001596432"/>
    </source>
</evidence>
<keyword evidence="5 12" id="KW-0547">Nucleotide-binding</keyword>
<feature type="compositionally biased region" description="Pro residues" evidence="13">
    <location>
        <begin position="179"/>
        <end position="189"/>
    </location>
</feature>
<evidence type="ECO:0000256" key="8">
    <source>
        <dbReference type="ARBA" id="ARBA00023315"/>
    </source>
</evidence>
<accession>A0ABD5YDJ3</accession>
<dbReference type="Pfam" id="PF08351">
    <property type="entry name" value="TmcA_N"/>
    <property type="match status" value="1"/>
</dbReference>
<feature type="binding site" evidence="12">
    <location>
        <position position="207"/>
    </location>
    <ligand>
        <name>ATP</name>
        <dbReference type="ChEBI" id="CHEBI:30616"/>
    </ligand>
</feature>
<evidence type="ECO:0000256" key="6">
    <source>
        <dbReference type="ARBA" id="ARBA00022840"/>
    </source>
</evidence>
<dbReference type="InterPro" id="IPR053477">
    <property type="entry name" value="tRNA_Cytidine_AcTrnsfr"/>
</dbReference>
<comment type="caution">
    <text evidence="17">The sequence shown here is derived from an EMBL/GenBank/DDBJ whole genome shotgun (WGS) entry which is preliminary data.</text>
</comment>
<dbReference type="HAMAP" id="MF_01886">
    <property type="entry name" value="tRNA_acetyltr_TmcA"/>
    <property type="match status" value="1"/>
</dbReference>
<dbReference type="EC" id="2.3.1.193" evidence="12"/>
<evidence type="ECO:0000256" key="13">
    <source>
        <dbReference type="SAM" id="MobiDB-lite"/>
    </source>
</evidence>
<comment type="function">
    <text evidence="12">Catalyzes the formation of N(4)-acetylcytidine (ac(4)C) at the wobble position of tRNA(Met), by using acetyl-CoA as an acetyl donor and ATP (or GTP).</text>
</comment>
<comment type="caution">
    <text evidence="12">Lacks conserved residue(s) required for the propagation of feature annotation.</text>
</comment>
<feature type="region of interest" description="Disordered" evidence="13">
    <location>
        <begin position="162"/>
        <end position="191"/>
    </location>
</feature>
<evidence type="ECO:0000313" key="17">
    <source>
        <dbReference type="EMBL" id="MFC7142389.1"/>
    </source>
</evidence>
<dbReference type="Gene3D" id="3.40.630.30">
    <property type="match status" value="1"/>
</dbReference>
<keyword evidence="6 12" id="KW-0067">ATP-binding</keyword>
<comment type="catalytic activity">
    <reaction evidence="10">
        <text>a cytidine in RNA + acetyl-CoA + ATP + H2O = an N(4)-acetylcytidine in RNA + ADP + phosphate + CoA + H(+)</text>
        <dbReference type="Rhea" id="RHEA:82211"/>
        <dbReference type="Rhea" id="RHEA-COMP:15704"/>
        <dbReference type="Rhea" id="RHEA-COMP:19834"/>
        <dbReference type="ChEBI" id="CHEBI:15377"/>
        <dbReference type="ChEBI" id="CHEBI:15378"/>
        <dbReference type="ChEBI" id="CHEBI:30616"/>
        <dbReference type="ChEBI" id="CHEBI:43474"/>
        <dbReference type="ChEBI" id="CHEBI:57287"/>
        <dbReference type="ChEBI" id="CHEBI:57288"/>
        <dbReference type="ChEBI" id="CHEBI:74900"/>
        <dbReference type="ChEBI" id="CHEBI:82748"/>
        <dbReference type="ChEBI" id="CHEBI:456216"/>
    </reaction>
</comment>
<comment type="catalytic activity">
    <reaction evidence="12">
        <text>cytidine(34) in elongator tRNA(Met) + acetyl-CoA + ATP + H2O = N(4)-acetylcytidine(34) in elongator tRNA(Met) + ADP + phosphate + CoA + H(+)</text>
        <dbReference type="Rhea" id="RHEA:43788"/>
        <dbReference type="Rhea" id="RHEA-COMP:10693"/>
        <dbReference type="Rhea" id="RHEA-COMP:10694"/>
        <dbReference type="ChEBI" id="CHEBI:15377"/>
        <dbReference type="ChEBI" id="CHEBI:15378"/>
        <dbReference type="ChEBI" id="CHEBI:30616"/>
        <dbReference type="ChEBI" id="CHEBI:43474"/>
        <dbReference type="ChEBI" id="CHEBI:57287"/>
        <dbReference type="ChEBI" id="CHEBI:57288"/>
        <dbReference type="ChEBI" id="CHEBI:74900"/>
        <dbReference type="ChEBI" id="CHEBI:82748"/>
        <dbReference type="ChEBI" id="CHEBI:456216"/>
        <dbReference type="EC" id="2.3.1.193"/>
    </reaction>
</comment>
<evidence type="ECO:0000256" key="7">
    <source>
        <dbReference type="ARBA" id="ARBA00022884"/>
    </source>
</evidence>
<dbReference type="InterPro" id="IPR024914">
    <property type="entry name" value="tRNA_acetyltr_TmcA"/>
</dbReference>
<dbReference type="InterPro" id="IPR032672">
    <property type="entry name" value="TmcA/NAT10/Kre33"/>
</dbReference>
<comment type="catalytic activity">
    <reaction evidence="9">
        <text>a cytidine in tRNA + acetyl-CoA + ATP + H2O = an N(4)-acetylcytidine in tRNA + ADP + phosphate + CoA + H(+)</text>
        <dbReference type="Rhea" id="RHEA:53876"/>
        <dbReference type="Rhea" id="RHEA-COMP:13670"/>
        <dbReference type="Rhea" id="RHEA-COMP:13671"/>
        <dbReference type="ChEBI" id="CHEBI:15377"/>
        <dbReference type="ChEBI" id="CHEBI:15378"/>
        <dbReference type="ChEBI" id="CHEBI:30616"/>
        <dbReference type="ChEBI" id="CHEBI:43474"/>
        <dbReference type="ChEBI" id="CHEBI:57287"/>
        <dbReference type="ChEBI" id="CHEBI:57288"/>
        <dbReference type="ChEBI" id="CHEBI:74900"/>
        <dbReference type="ChEBI" id="CHEBI:82748"/>
        <dbReference type="ChEBI" id="CHEBI:456216"/>
    </reaction>
</comment>
<dbReference type="RefSeq" id="WP_274323456.1">
    <property type="nucleotide sequence ID" value="NZ_CP118158.1"/>
</dbReference>
<keyword evidence="2 12" id="KW-0820">tRNA-binding</keyword>
<feature type="binding site" evidence="12">
    <location>
        <begin position="540"/>
        <end position="542"/>
    </location>
    <ligand>
        <name>acetyl-CoA</name>
        <dbReference type="ChEBI" id="CHEBI:57288"/>
    </ligand>
</feature>
<dbReference type="Pfam" id="PF05127">
    <property type="entry name" value="NAT10_TcmA_helicase"/>
    <property type="match status" value="1"/>
</dbReference>
<keyword evidence="3 12" id="KW-0808">Transferase</keyword>
<dbReference type="Pfam" id="PF13718">
    <property type="entry name" value="GNAT_acetyltr_2"/>
    <property type="match status" value="1"/>
</dbReference>
<dbReference type="InterPro" id="IPR016181">
    <property type="entry name" value="Acyl_CoA_acyltransferase"/>
</dbReference>
<evidence type="ECO:0000259" key="16">
    <source>
        <dbReference type="Pfam" id="PF13718"/>
    </source>
</evidence>
<keyword evidence="1 12" id="KW-0963">Cytoplasm</keyword>
<evidence type="ECO:0000256" key="11">
    <source>
        <dbReference type="ARBA" id="ARBA00049914"/>
    </source>
</evidence>
<dbReference type="GO" id="GO:0051392">
    <property type="term" value="F:tRNA cytidine N4-acetyltransferase activity"/>
    <property type="evidence" value="ECO:0007669"/>
    <property type="project" value="UniProtKB-UniRule"/>
</dbReference>
<dbReference type="InterPro" id="IPR000182">
    <property type="entry name" value="GNAT_dom"/>
</dbReference>
<evidence type="ECO:0000256" key="3">
    <source>
        <dbReference type="ARBA" id="ARBA00022679"/>
    </source>
</evidence>
<dbReference type="SUPFAM" id="SSF55729">
    <property type="entry name" value="Acyl-CoA N-acyltransferases (Nat)"/>
    <property type="match status" value="1"/>
</dbReference>
<dbReference type="PANTHER" id="PTHR10925">
    <property type="entry name" value="N-ACETYLTRANSFERASE 10"/>
    <property type="match status" value="1"/>
</dbReference>
<keyword evidence="7 12" id="KW-0694">RNA-binding</keyword>
<dbReference type="InterPro" id="IPR013562">
    <property type="entry name" value="TmcA/NAT10_N"/>
</dbReference>
<feature type="binding site" evidence="12">
    <location>
        <position position="382"/>
    </location>
    <ligand>
        <name>ATP</name>
        <dbReference type="ChEBI" id="CHEBI:30616"/>
    </ligand>
</feature>
<keyword evidence="8 12" id="KW-0012">Acyltransferase</keyword>
<evidence type="ECO:0000256" key="9">
    <source>
        <dbReference type="ARBA" id="ARBA00049883"/>
    </source>
</evidence>
<evidence type="ECO:0000259" key="15">
    <source>
        <dbReference type="Pfam" id="PF08351"/>
    </source>
</evidence>
<evidence type="ECO:0000256" key="2">
    <source>
        <dbReference type="ARBA" id="ARBA00022555"/>
    </source>
</evidence>
<evidence type="ECO:0000259" key="14">
    <source>
        <dbReference type="Pfam" id="PF05127"/>
    </source>
</evidence>
<keyword evidence="18" id="KW-1185">Reference proteome</keyword>
<dbReference type="AlphaFoldDB" id="A0ABD5YDJ3"/>
<protein>
    <recommendedName>
        <fullName evidence="12">tRNA(Met) cytidine acetyltransferase TmcA</fullName>
        <ecNumber evidence="12">2.3.1.193</ecNumber>
    </recommendedName>
</protein>
<dbReference type="GO" id="GO:0000049">
    <property type="term" value="F:tRNA binding"/>
    <property type="evidence" value="ECO:0007669"/>
    <property type="project" value="UniProtKB-UniRule"/>
</dbReference>
<organism evidence="17 18">
    <name type="scientific">Halosimplex aquaticum</name>
    <dbReference type="NCBI Taxonomy" id="3026162"/>
    <lineage>
        <taxon>Archaea</taxon>
        <taxon>Methanobacteriati</taxon>
        <taxon>Methanobacteriota</taxon>
        <taxon>Stenosarchaea group</taxon>
        <taxon>Halobacteria</taxon>
        <taxon>Halobacteriales</taxon>
        <taxon>Haloarculaceae</taxon>
        <taxon>Halosimplex</taxon>
    </lineage>
</organism>
<sequence length="770" mass="82066">MTLGRVAAALREEARATDERRLLVLTGDATATREAAADALDAADVDAPEVTYVGESADTPWERVPQARAGDLLGTTHAALVLDCHEECRPNAIGRAVGAVDGGGLLVLCVPPLGSWPERRDAFDETLAVPPFDVADVAGNFRTRLVELLRAHPGIAIVDVGDGTADPSVERDGLTDPAPRVPPDPPTAPEDPAFPVDVYDRCLTDDQVAAVEALEALDEPGNAVVVEADRGRGKSSAAGLAAGALALGGRDVLVTAPQYRGAAEVFARAREVLADADALAGDPDEDDPERLEATDDAGGRVRFERPATAAELPDGPDAVVVDEAAALPVRLLERFLDTPAAAFTTTVHGYEGAGRGFSVRFRDRLYESDLAVRDVSMTDPIRYAAGDPVEVWAFRALLLDAGPAVDPLVADAGADTAAATGTDGDPDSVAYRAFDAADLVADEHLLREVFGLLVAAHYQTEPDDLARLLDAPNVAVRALTYEGHVVSVALLAREGALPTDLRAHMYEGGRVRGNMIPDVLTSQLRDERAAVPEGLRVLRIATHHAVRSRGLGSRLLSEVRAEFADDVDWLGTGYGATPELLRFWQGNGFSTVHLSTTRNESSGEYSAVMLAPTSDAGRDLAERHGRWFADRVGAMLSDPLADMDPDVVRAALRSADVAPALDLSEWEWRLLVGMTGGAGIFDTSPRPLRRLTVRYLVDAGDGGDAEALLNPRQERLLVRKALQTHTWEAVADDLGFHSLGQCMRALGEAVRPLLSRFGDANVEAELERFE</sequence>
<dbReference type="GO" id="GO:0005524">
    <property type="term" value="F:ATP binding"/>
    <property type="evidence" value="ECO:0007669"/>
    <property type="project" value="UniProtKB-UniRule"/>
</dbReference>
<gene>
    <name evidence="12 17" type="primary">tmcA</name>
    <name evidence="17" type="ORF">ACFQMA_21445</name>
</gene>
<dbReference type="Gene3D" id="3.40.50.300">
    <property type="entry name" value="P-loop containing nucleotide triphosphate hydrolases"/>
    <property type="match status" value="1"/>
</dbReference>
<comment type="similarity">
    <text evidence="12">Belongs to the TmcA family.</text>
</comment>
<dbReference type="NCBIfam" id="NF041296">
    <property type="entry name" value="RNAactase_tcmA_Halo"/>
    <property type="match status" value="1"/>
</dbReference>